<dbReference type="GeneID" id="22915511"/>
<dbReference type="Proteomes" id="UP000019763">
    <property type="component" value="Unassembled WGS sequence"/>
</dbReference>
<accession>A0A023AZ95</accession>
<proteinExistence type="predicted"/>
<reference evidence="2" key="1">
    <citation type="submission" date="2013-12" db="EMBL/GenBank/DDBJ databases">
        <authorList>
            <person name="Omoto C.K."/>
            <person name="Sibley D."/>
            <person name="Venepally P."/>
            <person name="Hadjithomas M."/>
            <person name="Karamycheva S."/>
            <person name="Brunk B."/>
            <person name="Roos D."/>
            <person name="Caler E."/>
            <person name="Lorenzi H."/>
        </authorList>
    </citation>
    <scope>NUCLEOTIDE SEQUENCE</scope>
</reference>
<keyword evidence="3" id="KW-1185">Reference proteome</keyword>
<dbReference type="EMBL" id="AFNH02001176">
    <property type="protein sequence ID" value="EZG43808.1"/>
    <property type="molecule type" value="Genomic_DNA"/>
</dbReference>
<feature type="region of interest" description="Disordered" evidence="1">
    <location>
        <begin position="154"/>
        <end position="174"/>
    </location>
</feature>
<evidence type="ECO:0000313" key="3">
    <source>
        <dbReference type="Proteomes" id="UP000019763"/>
    </source>
</evidence>
<protein>
    <submittedName>
        <fullName evidence="2">Uncharacterized protein</fullName>
    </submittedName>
</protein>
<dbReference type="VEuPathDB" id="CryptoDB:GNI_158150"/>
<comment type="caution">
    <text evidence="2">The sequence shown here is derived from an EMBL/GenBank/DDBJ whole genome shotgun (WGS) entry which is preliminary data.</text>
</comment>
<organism evidence="2 3">
    <name type="scientific">Gregarina niphandrodes</name>
    <name type="common">Septate eugregarine</name>
    <dbReference type="NCBI Taxonomy" id="110365"/>
    <lineage>
        <taxon>Eukaryota</taxon>
        <taxon>Sar</taxon>
        <taxon>Alveolata</taxon>
        <taxon>Apicomplexa</taxon>
        <taxon>Conoidasida</taxon>
        <taxon>Gregarinasina</taxon>
        <taxon>Eugregarinorida</taxon>
        <taxon>Gregarinidae</taxon>
        <taxon>Gregarina</taxon>
    </lineage>
</organism>
<evidence type="ECO:0000256" key="1">
    <source>
        <dbReference type="SAM" id="MobiDB-lite"/>
    </source>
</evidence>
<dbReference type="AlphaFoldDB" id="A0A023AZ95"/>
<gene>
    <name evidence="2" type="ORF">GNI_158150</name>
</gene>
<name>A0A023AZ95_GRENI</name>
<dbReference type="RefSeq" id="XP_011133018.1">
    <property type="nucleotide sequence ID" value="XM_011134716.1"/>
</dbReference>
<sequence>MRSGCAKRASQGLAVTVAAFFDHQGCLSKPEGCSFHRLIVKLPAELNASSTEVELIVALDSADQTDDGCSLINGPESISPGFDWFKYPNKLQLAAWSEMNATVADDVLSRFVEFACRNILCHHPGNIVDKDLEVQLAAEVAGKFGTQLKVVVSGEDGTEGGRSAPQMAGRSAATESLETSLEVSSCAPASRREYWSNVTEYWADRNRVALHGADAPPVNDEHGDEAVLLQPAAAETAVAETAGGFRAFVCRCGSAVVEALNRHPAICSVALTGGMALCFVAAYKSYSAARSRRGAIWRGGSDDARVWPDHACFLDQWCESLDCMADSMVCQSRAGPVPVWFNKPCANLMDVGTEALSNWFDSALQSAHFKRKGRSWTQVINSSPTGLMVRQFARNDTDHMFVANLVCCAIGHDSTCSHPDQPDSIEM</sequence>
<evidence type="ECO:0000313" key="2">
    <source>
        <dbReference type="EMBL" id="EZG43808.1"/>
    </source>
</evidence>